<dbReference type="AlphaFoldDB" id="A0A0F8ZI02"/>
<organism evidence="1">
    <name type="scientific">marine sediment metagenome</name>
    <dbReference type="NCBI Taxonomy" id="412755"/>
    <lineage>
        <taxon>unclassified sequences</taxon>
        <taxon>metagenomes</taxon>
        <taxon>ecological metagenomes</taxon>
    </lineage>
</organism>
<name>A0A0F8ZI02_9ZZZZ</name>
<evidence type="ECO:0000313" key="1">
    <source>
        <dbReference type="EMBL" id="KKK93388.1"/>
    </source>
</evidence>
<protein>
    <submittedName>
        <fullName evidence="1">Uncharacterized protein</fullName>
    </submittedName>
</protein>
<proteinExistence type="predicted"/>
<reference evidence="1" key="1">
    <citation type="journal article" date="2015" name="Nature">
        <title>Complex archaea that bridge the gap between prokaryotes and eukaryotes.</title>
        <authorList>
            <person name="Spang A."/>
            <person name="Saw J.H."/>
            <person name="Jorgensen S.L."/>
            <person name="Zaremba-Niedzwiedzka K."/>
            <person name="Martijn J."/>
            <person name="Lind A.E."/>
            <person name="van Eijk R."/>
            <person name="Schleper C."/>
            <person name="Guy L."/>
            <person name="Ettema T.J."/>
        </authorList>
    </citation>
    <scope>NUCLEOTIDE SEQUENCE</scope>
</reference>
<sequence length="56" mass="6202">MTLDNEEQRAMLLQTLTQGVRIQGNLAEVTATAEKMNGLKEAIEQAEVEEKPSEDV</sequence>
<dbReference type="EMBL" id="LAZR01047795">
    <property type="protein sequence ID" value="KKK93388.1"/>
    <property type="molecule type" value="Genomic_DNA"/>
</dbReference>
<gene>
    <name evidence="1" type="ORF">LCGC14_2693360</name>
</gene>
<accession>A0A0F8ZI02</accession>
<comment type="caution">
    <text evidence="1">The sequence shown here is derived from an EMBL/GenBank/DDBJ whole genome shotgun (WGS) entry which is preliminary data.</text>
</comment>